<proteinExistence type="predicted"/>
<name>A0A212LUR5_9FIRM</name>
<dbReference type="RefSeq" id="WP_288184328.1">
    <property type="nucleotide sequence ID" value="NZ_LT608335.1"/>
</dbReference>
<dbReference type="EMBL" id="FMJE01000003">
    <property type="protein sequence ID" value="SCM81262.1"/>
    <property type="molecule type" value="Genomic_DNA"/>
</dbReference>
<protein>
    <recommendedName>
        <fullName evidence="2">Metal-binding protein</fullName>
    </recommendedName>
</protein>
<dbReference type="AlphaFoldDB" id="A0A212LUR5"/>
<organism evidence="1">
    <name type="scientific">uncultured Sporomusa sp</name>
    <dbReference type="NCBI Taxonomy" id="307249"/>
    <lineage>
        <taxon>Bacteria</taxon>
        <taxon>Bacillati</taxon>
        <taxon>Bacillota</taxon>
        <taxon>Negativicutes</taxon>
        <taxon>Selenomonadales</taxon>
        <taxon>Sporomusaceae</taxon>
        <taxon>Sporomusa</taxon>
        <taxon>environmental samples</taxon>
    </lineage>
</organism>
<evidence type="ECO:0008006" key="2">
    <source>
        <dbReference type="Google" id="ProtNLM"/>
    </source>
</evidence>
<dbReference type="Pfam" id="PF08901">
    <property type="entry name" value="DUF1847"/>
    <property type="match status" value="1"/>
</dbReference>
<dbReference type="InterPro" id="IPR014997">
    <property type="entry name" value="DUF1847"/>
</dbReference>
<gene>
    <name evidence="1" type="ORF">KL86SPO_31441</name>
</gene>
<sequence>MSQPKELDRLSCADCHQLNCYRRDKRFPEFCLSVTSRGAADINTEIEQSKIAYTEEGPDRRMALAAAEIEGLYYGKLTRVEEIIAFAKRIGAKKLGIATCIGLMDETRVFSRVLAAKGLESYSVICKVGSLDKTEIGVPPEYKVQQGCHEALCNPVLQARLLNQAGTDLNVVVGLCVGHDSLFIKHSAAPVTTLITKDRVLGHNPAAALYTSGFYYKRLLQEEKE</sequence>
<accession>A0A212LUR5</accession>
<reference evidence="1" key="1">
    <citation type="submission" date="2016-08" db="EMBL/GenBank/DDBJ databases">
        <authorList>
            <person name="Seilhamer J.J."/>
        </authorList>
    </citation>
    <scope>NUCLEOTIDE SEQUENCE</scope>
    <source>
        <strain evidence="1">86</strain>
    </source>
</reference>
<evidence type="ECO:0000313" key="1">
    <source>
        <dbReference type="EMBL" id="SCM81262.1"/>
    </source>
</evidence>